<dbReference type="PANTHER" id="PTHR43464">
    <property type="entry name" value="METHYLTRANSFERASE"/>
    <property type="match status" value="1"/>
</dbReference>
<dbReference type="Pfam" id="PF05368">
    <property type="entry name" value="NmrA"/>
    <property type="match status" value="1"/>
</dbReference>
<dbReference type="InterPro" id="IPR029063">
    <property type="entry name" value="SAM-dependent_MTases_sf"/>
</dbReference>
<dbReference type="SUPFAM" id="SSF53335">
    <property type="entry name" value="S-adenosyl-L-methionine-dependent methyltransferases"/>
    <property type="match status" value="1"/>
</dbReference>
<keyword evidence="6" id="KW-1185">Reference proteome</keyword>
<evidence type="ECO:0000259" key="3">
    <source>
        <dbReference type="Pfam" id="PF07976"/>
    </source>
</evidence>
<comment type="caution">
    <text evidence="5">The sequence shown here is derived from an EMBL/GenBank/DDBJ whole genome shotgun (WGS) entry which is preliminary data.</text>
</comment>
<evidence type="ECO:0000259" key="4">
    <source>
        <dbReference type="Pfam" id="PF13649"/>
    </source>
</evidence>
<dbReference type="GO" id="GO:0016491">
    <property type="term" value="F:oxidoreductase activity"/>
    <property type="evidence" value="ECO:0007669"/>
    <property type="project" value="UniProtKB-KW"/>
</dbReference>
<dbReference type="InterPro" id="IPR036291">
    <property type="entry name" value="NAD(P)-bd_dom_sf"/>
</dbReference>
<protein>
    <recommendedName>
        <fullName evidence="7">Methyltransferase domain-containing protein</fullName>
    </recommendedName>
</protein>
<evidence type="ECO:0000313" key="5">
    <source>
        <dbReference type="EMBL" id="KAF7509615.1"/>
    </source>
</evidence>
<dbReference type="PANTHER" id="PTHR43464:SF23">
    <property type="entry name" value="JUVENILE HORMONE ACID O-METHYLTRANSFERASE"/>
    <property type="match status" value="1"/>
</dbReference>
<dbReference type="InterPro" id="IPR008030">
    <property type="entry name" value="NmrA-like"/>
</dbReference>
<proteinExistence type="predicted"/>
<dbReference type="EMBL" id="JAACFV010000039">
    <property type="protein sequence ID" value="KAF7509615.1"/>
    <property type="molecule type" value="Genomic_DNA"/>
</dbReference>
<dbReference type="CDD" id="cd02440">
    <property type="entry name" value="AdoMet_MTases"/>
    <property type="match status" value="1"/>
</dbReference>
<dbReference type="Gene3D" id="3.40.30.20">
    <property type="match status" value="1"/>
</dbReference>
<evidence type="ECO:0000313" key="6">
    <source>
        <dbReference type="Proteomes" id="UP000606974"/>
    </source>
</evidence>
<dbReference type="GO" id="GO:0010420">
    <property type="term" value="F:polyprenyldihydroxybenzoate methyltransferase activity"/>
    <property type="evidence" value="ECO:0007669"/>
    <property type="project" value="TreeGrafter"/>
</dbReference>
<dbReference type="InterPro" id="IPR041698">
    <property type="entry name" value="Methyltransf_25"/>
</dbReference>
<dbReference type="Pfam" id="PF07976">
    <property type="entry name" value="Phe_hydrox_dim"/>
    <property type="match status" value="1"/>
</dbReference>
<dbReference type="OrthoDB" id="66144at2759"/>
<dbReference type="SUPFAM" id="SSF51735">
    <property type="entry name" value="NAD(P)-binding Rossmann-fold domains"/>
    <property type="match status" value="1"/>
</dbReference>
<feature type="domain" description="Phenol hydroxylase-like C-terminal dimerisation" evidence="3">
    <location>
        <begin position="166"/>
        <end position="212"/>
    </location>
</feature>
<keyword evidence="1" id="KW-0560">Oxidoreductase</keyword>
<feature type="domain" description="NmrA-like" evidence="2">
    <location>
        <begin position="4"/>
        <end position="89"/>
    </location>
</feature>
<dbReference type="Proteomes" id="UP000606974">
    <property type="component" value="Unassembled WGS sequence"/>
</dbReference>
<dbReference type="Gene3D" id="3.40.50.720">
    <property type="entry name" value="NAD(P)-binding Rossmann-like Domain"/>
    <property type="match status" value="1"/>
</dbReference>
<gene>
    <name evidence="5" type="ORF">GJ744_007653</name>
</gene>
<dbReference type="InterPro" id="IPR038220">
    <property type="entry name" value="PHOX_C_sf"/>
</dbReference>
<dbReference type="Pfam" id="PF13649">
    <property type="entry name" value="Methyltransf_25"/>
    <property type="match status" value="1"/>
</dbReference>
<name>A0A8H7AR51_9EURO</name>
<organism evidence="5 6">
    <name type="scientific">Endocarpon pusillum</name>
    <dbReference type="NCBI Taxonomy" id="364733"/>
    <lineage>
        <taxon>Eukaryota</taxon>
        <taxon>Fungi</taxon>
        <taxon>Dikarya</taxon>
        <taxon>Ascomycota</taxon>
        <taxon>Pezizomycotina</taxon>
        <taxon>Eurotiomycetes</taxon>
        <taxon>Chaetothyriomycetidae</taxon>
        <taxon>Verrucariales</taxon>
        <taxon>Verrucariaceae</taxon>
        <taxon>Endocarpon</taxon>
    </lineage>
</organism>
<reference evidence="5" key="1">
    <citation type="submission" date="2020-02" db="EMBL/GenBank/DDBJ databases">
        <authorList>
            <person name="Palmer J.M."/>
        </authorList>
    </citation>
    <scope>NUCLEOTIDE SEQUENCE</scope>
    <source>
        <strain evidence="5">EPUS1.4</strain>
        <tissue evidence="5">Thallus</tissue>
    </source>
</reference>
<evidence type="ECO:0000259" key="2">
    <source>
        <dbReference type="Pfam" id="PF05368"/>
    </source>
</evidence>
<evidence type="ECO:0008006" key="7">
    <source>
        <dbReference type="Google" id="ProtNLM"/>
    </source>
</evidence>
<evidence type="ECO:0000256" key="1">
    <source>
        <dbReference type="ARBA" id="ARBA00023002"/>
    </source>
</evidence>
<sequence>MAANKSFFQVRALTRNPDSTAAQALNELGITPVLTDGWNQEQMVKALDGVWGLSVNTNSEDPIFRDGSDHTEFALGKIIVDSALKAGVHDDKEIAPVFGGFPHFLDDEAIFTFCCPRWGGEENVPWLSVSHDFGDTVHEIFLDPVRWNGKVIHGASHLASFDVLTNAFQEGCFTERKGIACVIRPDGYIGTIADLEDIDKVEQHSEKCIIKKSTSSSINTGANGLDAIVTNGTKTTSHQSYAERCMKLPPCQAKFSRNFYDEWAPEYNKDAFSSDVGYIGLETLAKTFVRHVDVQGAEILEAGCGTGLGGVALAKHGATVIDVVDISSGMLREAVATKVYRRLLQDDFSKQLPLPAHSYDAVFCLGALGVGHIGPEALVEFARLTKPGGKTIVNVDGDSWKQCGFDVEVDRLVGSTLFKALWAEWSAEAEGSGSKSRDLVLEQRLQECYDIAMSRSYPGRKKGAKEGSSSTFVNVPPPPNPQHHPIFRHEALVFAKVRQLDQYNSVQHSRYRTSTFGEVL</sequence>
<dbReference type="InterPro" id="IPR012941">
    <property type="entry name" value="Phe_hydrox_C_dim_dom"/>
</dbReference>
<accession>A0A8H7AR51</accession>
<feature type="domain" description="Methyltransferase" evidence="4">
    <location>
        <begin position="299"/>
        <end position="389"/>
    </location>
</feature>
<dbReference type="Gene3D" id="3.40.50.150">
    <property type="entry name" value="Vaccinia Virus protein VP39"/>
    <property type="match status" value="1"/>
</dbReference>
<dbReference type="AlphaFoldDB" id="A0A8H7AR51"/>